<dbReference type="EMBL" id="BAAABU010000004">
    <property type="protein sequence ID" value="GAA0224258.1"/>
    <property type="molecule type" value="Genomic_DNA"/>
</dbReference>
<name>A0ABP3D992_9PSEU</name>
<evidence type="ECO:0000313" key="1">
    <source>
        <dbReference type="EMBL" id="GAA0224258.1"/>
    </source>
</evidence>
<reference evidence="2" key="1">
    <citation type="journal article" date="2019" name="Int. J. Syst. Evol. Microbiol.">
        <title>The Global Catalogue of Microorganisms (GCM) 10K type strain sequencing project: providing services to taxonomists for standard genome sequencing and annotation.</title>
        <authorList>
            <consortium name="The Broad Institute Genomics Platform"/>
            <consortium name="The Broad Institute Genome Sequencing Center for Infectious Disease"/>
            <person name="Wu L."/>
            <person name="Ma J."/>
        </authorList>
    </citation>
    <scope>NUCLEOTIDE SEQUENCE [LARGE SCALE GENOMIC DNA]</scope>
    <source>
        <strain evidence="2">JCM 3380</strain>
    </source>
</reference>
<comment type="caution">
    <text evidence="1">The sequence shown here is derived from an EMBL/GenBank/DDBJ whole genome shotgun (WGS) entry which is preliminary data.</text>
</comment>
<gene>
    <name evidence="1" type="ORF">GCM10010492_23020</name>
</gene>
<proteinExistence type="predicted"/>
<organism evidence="1 2">
    <name type="scientific">Saccharothrix mutabilis subsp. mutabilis</name>
    <dbReference type="NCBI Taxonomy" id="66855"/>
    <lineage>
        <taxon>Bacteria</taxon>
        <taxon>Bacillati</taxon>
        <taxon>Actinomycetota</taxon>
        <taxon>Actinomycetes</taxon>
        <taxon>Pseudonocardiales</taxon>
        <taxon>Pseudonocardiaceae</taxon>
        <taxon>Saccharothrix</taxon>
    </lineage>
</organism>
<protein>
    <submittedName>
        <fullName evidence="1">Uncharacterized protein</fullName>
    </submittedName>
</protein>
<sequence>MAGERGSRATSLAVVALLAGLAAGAWALWPRPVPASALSPLPTGEAGRLAVDPMSLALADFGAATEPYDHVRTFPDLVALNTLNPAEVAAFRVAKAGAARVSITSGLPDGRVIVAVVRTGDRAAAIRTADLLDRYQLEFGLPRAVPVGDVARVVATVEDPRAEAPAQPLARAHYVHDDMVVRVQFEAKSFAALTRFGALLSLQTKVLPADG</sequence>
<accession>A0ABP3D992</accession>
<keyword evidence="2" id="KW-1185">Reference proteome</keyword>
<evidence type="ECO:0000313" key="2">
    <source>
        <dbReference type="Proteomes" id="UP001500416"/>
    </source>
</evidence>
<dbReference type="Proteomes" id="UP001500416">
    <property type="component" value="Unassembled WGS sequence"/>
</dbReference>
<dbReference type="RefSeq" id="WP_343933732.1">
    <property type="nucleotide sequence ID" value="NZ_BAAABU010000004.1"/>
</dbReference>